<dbReference type="PANTHER" id="PTHR21503:SF8">
    <property type="entry name" value="F-BOX ASSOCIATED DOMAIN-CONTAINING PROTEIN-RELATED"/>
    <property type="match status" value="1"/>
</dbReference>
<feature type="domain" description="Sdz-33 F-box" evidence="1">
    <location>
        <begin position="202"/>
        <end position="256"/>
    </location>
</feature>
<evidence type="ECO:0000259" key="1">
    <source>
        <dbReference type="Pfam" id="PF07735"/>
    </source>
</evidence>
<reference evidence="3" key="1">
    <citation type="submission" date="2016-11" db="UniProtKB">
        <authorList>
            <consortium name="WormBaseParasite"/>
        </authorList>
    </citation>
    <scope>IDENTIFICATION</scope>
</reference>
<evidence type="ECO:0000313" key="2">
    <source>
        <dbReference type="Proteomes" id="UP000095282"/>
    </source>
</evidence>
<dbReference type="InterPro" id="IPR012885">
    <property type="entry name" value="F-box_Sdz-33"/>
</dbReference>
<dbReference type="Proteomes" id="UP000095282">
    <property type="component" value="Unplaced"/>
</dbReference>
<sequence>MTAFPLLCTPLLISREIVRQLLPVEQVILSLCSKRARRLVKIHVITPENWKLLLVTNKQRRTAFESDKDHFDLLGIVPTSDNSNVKGTIRINGYTVPISWKMEYLVTHWDDINLGIRVVTEYCTDLYNTVVYILNVSKRREWVVDWIHERQKILYEVCHDGKFNEELLTRQLSHLNVDTMFYSFMKIPDTFRYSGKFPNPIRIGFDSGGWVTLENLLSMSSKHIEIGKSKFSEEDINRYLKIWMNGECSRLQYLAINMESVSLRKVIDGIQGATLINEERTFTWERDSDLYSPIPPVQISHGYNIVNVNGVMATVIEGWFLGPSICVCVWPDAHNNVF</sequence>
<dbReference type="WBParaSite" id="Csp11.Scaffold630.g20853.t1">
    <property type="protein sequence ID" value="Csp11.Scaffold630.g20853.t1"/>
    <property type="gene ID" value="Csp11.Scaffold630.g20853"/>
</dbReference>
<dbReference type="PANTHER" id="PTHR21503">
    <property type="entry name" value="F-BOX-CONTAINING HYPOTHETICAL PROTEIN C.ELEGANS"/>
    <property type="match status" value="1"/>
</dbReference>
<organism evidence="2 3">
    <name type="scientific">Caenorhabditis tropicalis</name>
    <dbReference type="NCBI Taxonomy" id="1561998"/>
    <lineage>
        <taxon>Eukaryota</taxon>
        <taxon>Metazoa</taxon>
        <taxon>Ecdysozoa</taxon>
        <taxon>Nematoda</taxon>
        <taxon>Chromadorea</taxon>
        <taxon>Rhabditida</taxon>
        <taxon>Rhabditina</taxon>
        <taxon>Rhabditomorpha</taxon>
        <taxon>Rhabditoidea</taxon>
        <taxon>Rhabditidae</taxon>
        <taxon>Peloderinae</taxon>
        <taxon>Caenorhabditis</taxon>
    </lineage>
</organism>
<evidence type="ECO:0000313" key="3">
    <source>
        <dbReference type="WBParaSite" id="Csp11.Scaffold630.g20853.t1"/>
    </source>
</evidence>
<protein>
    <submittedName>
        <fullName evidence="3">FBA_2 domain-containing protein</fullName>
    </submittedName>
</protein>
<accession>A0A1I7UZC5</accession>
<dbReference type="AlphaFoldDB" id="A0A1I7UZC5"/>
<name>A0A1I7UZC5_9PELO</name>
<dbReference type="Pfam" id="PF07735">
    <property type="entry name" value="FBA_2"/>
    <property type="match status" value="1"/>
</dbReference>
<dbReference type="eggNOG" id="ENOG502TJV2">
    <property type="taxonomic scope" value="Eukaryota"/>
</dbReference>
<proteinExistence type="predicted"/>
<keyword evidence="2" id="KW-1185">Reference proteome</keyword>